<evidence type="ECO:0000313" key="3">
    <source>
        <dbReference type="Proteomes" id="UP000294933"/>
    </source>
</evidence>
<gene>
    <name evidence="2" type="ORF">BD410DRAFT_727414</name>
</gene>
<evidence type="ECO:0000313" key="2">
    <source>
        <dbReference type="EMBL" id="TDL19319.1"/>
    </source>
</evidence>
<dbReference type="Gene3D" id="1.10.510.10">
    <property type="entry name" value="Transferase(Phosphotransferase) domain 1"/>
    <property type="match status" value="1"/>
</dbReference>
<reference evidence="2 3" key="1">
    <citation type="submission" date="2018-06" db="EMBL/GenBank/DDBJ databases">
        <title>A transcriptomic atlas of mushroom development highlights an independent origin of complex multicellularity.</title>
        <authorList>
            <consortium name="DOE Joint Genome Institute"/>
            <person name="Krizsan K."/>
            <person name="Almasi E."/>
            <person name="Merenyi Z."/>
            <person name="Sahu N."/>
            <person name="Viragh M."/>
            <person name="Koszo T."/>
            <person name="Mondo S."/>
            <person name="Kiss B."/>
            <person name="Balint B."/>
            <person name="Kues U."/>
            <person name="Barry K."/>
            <person name="Hegedus J.C."/>
            <person name="Henrissat B."/>
            <person name="Johnson J."/>
            <person name="Lipzen A."/>
            <person name="Ohm R."/>
            <person name="Nagy I."/>
            <person name="Pangilinan J."/>
            <person name="Yan J."/>
            <person name="Xiong Y."/>
            <person name="Grigoriev I.V."/>
            <person name="Hibbett D.S."/>
            <person name="Nagy L.G."/>
        </authorList>
    </citation>
    <scope>NUCLEOTIDE SEQUENCE [LARGE SCALE GENOMIC DNA]</scope>
    <source>
        <strain evidence="2 3">SZMC22713</strain>
    </source>
</reference>
<dbReference type="GO" id="GO:0005524">
    <property type="term" value="F:ATP binding"/>
    <property type="evidence" value="ECO:0007669"/>
    <property type="project" value="InterPro"/>
</dbReference>
<organism evidence="2 3">
    <name type="scientific">Rickenella mellea</name>
    <dbReference type="NCBI Taxonomy" id="50990"/>
    <lineage>
        <taxon>Eukaryota</taxon>
        <taxon>Fungi</taxon>
        <taxon>Dikarya</taxon>
        <taxon>Basidiomycota</taxon>
        <taxon>Agaricomycotina</taxon>
        <taxon>Agaricomycetes</taxon>
        <taxon>Hymenochaetales</taxon>
        <taxon>Rickenellaceae</taxon>
        <taxon>Rickenella</taxon>
    </lineage>
</organism>
<dbReference type="Proteomes" id="UP000294933">
    <property type="component" value="Unassembled WGS sequence"/>
</dbReference>
<evidence type="ECO:0000259" key="1">
    <source>
        <dbReference type="PROSITE" id="PS50011"/>
    </source>
</evidence>
<dbReference type="AlphaFoldDB" id="A0A4Y7PXJ2"/>
<dbReference type="SUPFAM" id="SSF56112">
    <property type="entry name" value="Protein kinase-like (PK-like)"/>
    <property type="match status" value="1"/>
</dbReference>
<dbReference type="InterPro" id="IPR011009">
    <property type="entry name" value="Kinase-like_dom_sf"/>
</dbReference>
<protein>
    <recommendedName>
        <fullName evidence="1">Protein kinase domain-containing protein</fullName>
    </recommendedName>
</protein>
<keyword evidence="3" id="KW-1185">Reference proteome</keyword>
<accession>A0A4Y7PXJ2</accession>
<dbReference type="VEuPathDB" id="FungiDB:BD410DRAFT_727414"/>
<feature type="domain" description="Protein kinase" evidence="1">
    <location>
        <begin position="14"/>
        <end position="362"/>
    </location>
</feature>
<name>A0A4Y7PXJ2_9AGAM</name>
<dbReference type="InterPro" id="IPR000719">
    <property type="entry name" value="Prot_kinase_dom"/>
</dbReference>
<dbReference type="PROSITE" id="PS50011">
    <property type="entry name" value="PROTEIN_KINASE_DOM"/>
    <property type="match status" value="1"/>
</dbReference>
<sequence length="362" mass="40928">MISVNDTRIPLVIIELKKELGEGGCDPTTQAGLSMKRYWIPAERQPIRERCCCPTLMLAGGGPWLGVLGGVFTDRFIVQRLTPMEWFAHSSTKEDGRVYHLTRVLIAFRECIHDLETFYRSEVPKLRALEAGHAHPRFYPFSNTFVDEAGKVFTFQYVRKLESDPACVTYLARIDSPQPIFPDLPTSATPADSCNIVVKFVNRYGTEVHEFLAKRNHAPRLRYCGPIPNSVVQERLPEALKVLPPPGLSLGPMQMVVMDYVPQSKHTPADARSKVKVVLDELHSNGFVFGDLRPQNVLFDESGEVQFIDFDWTGRSNDDKSDGIYARYPLNISQNIPWPEGVKGLSTILPQHDQEMCAKMFF</sequence>
<dbReference type="GO" id="GO:0004672">
    <property type="term" value="F:protein kinase activity"/>
    <property type="evidence" value="ECO:0007669"/>
    <property type="project" value="InterPro"/>
</dbReference>
<dbReference type="EMBL" id="ML170198">
    <property type="protein sequence ID" value="TDL19319.1"/>
    <property type="molecule type" value="Genomic_DNA"/>
</dbReference>
<dbReference type="OrthoDB" id="3261131at2759"/>
<proteinExistence type="predicted"/>